<dbReference type="STRING" id="623744.A0A553MZE0"/>
<evidence type="ECO:0000256" key="9">
    <source>
        <dbReference type="ARBA" id="ARBA00023288"/>
    </source>
</evidence>
<dbReference type="FunFam" id="3.90.260.10:FF:000001">
    <property type="entry name" value="Protein-glutamine gamma-glutamyltransferase 2"/>
    <property type="match status" value="1"/>
</dbReference>
<dbReference type="PIRSF" id="PIRSF000459">
    <property type="entry name" value="TGM_EBP42"/>
    <property type="match status" value="1"/>
</dbReference>
<feature type="active site" evidence="18">
    <location>
        <position position="316"/>
    </location>
</feature>
<evidence type="ECO:0000313" key="22">
    <source>
        <dbReference type="Proteomes" id="UP000316079"/>
    </source>
</evidence>
<dbReference type="Proteomes" id="UP000316079">
    <property type="component" value="Unassembled WGS sequence"/>
</dbReference>
<comment type="caution">
    <text evidence="21">The sequence shown here is derived from an EMBL/GenBank/DDBJ whole genome shotgun (WGS) entry which is preliminary data.</text>
</comment>
<dbReference type="SUPFAM" id="SSF49309">
    <property type="entry name" value="Transglutaminase, two C-terminal domains"/>
    <property type="match status" value="3"/>
</dbReference>
<dbReference type="InterPro" id="IPR014756">
    <property type="entry name" value="Ig_E-set"/>
</dbReference>
<evidence type="ECO:0000256" key="8">
    <source>
        <dbReference type="ARBA" id="ARBA00023249"/>
    </source>
</evidence>
<dbReference type="EC" id="2.3.2.13" evidence="11"/>
<comment type="function">
    <text evidence="17">Catalyzes the cross-linking of proteins and the conjugation of polyamines to proteins. Responsible for cross-linking epidermal proteins during formation of the stratum corneum. Involved in cell proliferation.</text>
</comment>
<evidence type="ECO:0000313" key="21">
    <source>
        <dbReference type="EMBL" id="TRY58556.1"/>
    </source>
</evidence>
<name>A0A553MZE0_9TELE</name>
<keyword evidence="10" id="KW-0012">Acyltransferase</keyword>
<evidence type="ECO:0000256" key="6">
    <source>
        <dbReference type="ARBA" id="ARBA00022837"/>
    </source>
</evidence>
<dbReference type="PANTHER" id="PTHR11590:SF49">
    <property type="entry name" value="PROTEIN-GLUTAMINE GAMMA-GLUTAMYLTRANSFERASE K"/>
    <property type="match status" value="1"/>
</dbReference>
<evidence type="ECO:0000259" key="20">
    <source>
        <dbReference type="SMART" id="SM00460"/>
    </source>
</evidence>
<dbReference type="SUPFAM" id="SSF81296">
    <property type="entry name" value="E set domains"/>
    <property type="match status" value="1"/>
</dbReference>
<evidence type="ECO:0000256" key="14">
    <source>
        <dbReference type="ARBA" id="ARBA00041651"/>
    </source>
</evidence>
<evidence type="ECO:0000256" key="3">
    <source>
        <dbReference type="ARBA" id="ARBA00022553"/>
    </source>
</evidence>
<evidence type="ECO:0000256" key="7">
    <source>
        <dbReference type="ARBA" id="ARBA00023139"/>
    </source>
</evidence>
<evidence type="ECO:0000256" key="17">
    <source>
        <dbReference type="ARBA" id="ARBA00045815"/>
    </source>
</evidence>
<dbReference type="InterPro" id="IPR002931">
    <property type="entry name" value="Transglutaminase-like"/>
</dbReference>
<keyword evidence="7" id="KW-0564">Palmitate</keyword>
<keyword evidence="4" id="KW-0808">Transferase</keyword>
<keyword evidence="5 19" id="KW-0479">Metal-binding</keyword>
<dbReference type="PANTHER" id="PTHR11590">
    <property type="entry name" value="PROTEIN-GLUTAMINE GAMMA-GLUTAMYLTRANSFERASE"/>
    <property type="match status" value="1"/>
</dbReference>
<evidence type="ECO:0000256" key="11">
    <source>
        <dbReference type="ARBA" id="ARBA00024222"/>
    </source>
</evidence>
<feature type="active site" evidence="18">
    <location>
        <position position="374"/>
    </location>
</feature>
<feature type="binding site" evidence="19">
    <location>
        <position position="486"/>
    </location>
    <ligand>
        <name>Ca(2+)</name>
        <dbReference type="ChEBI" id="CHEBI:29108"/>
    </ligand>
</feature>
<dbReference type="GO" id="GO:0031424">
    <property type="term" value="P:keratinization"/>
    <property type="evidence" value="ECO:0007669"/>
    <property type="project" value="UniProtKB-KW"/>
</dbReference>
<comment type="cofactor">
    <cofactor evidence="19">
        <name>Ca(2+)</name>
        <dbReference type="ChEBI" id="CHEBI:29108"/>
    </cofactor>
    <text evidence="19">Binds 1 Ca(2+) ion per subunit.</text>
</comment>
<dbReference type="GO" id="GO:0003810">
    <property type="term" value="F:protein-glutamine gamma-glutamyltransferase activity"/>
    <property type="evidence" value="ECO:0007669"/>
    <property type="project" value="UniProtKB-EC"/>
</dbReference>
<feature type="binding site" evidence="19">
    <location>
        <position position="491"/>
    </location>
    <ligand>
        <name>Ca(2+)</name>
        <dbReference type="ChEBI" id="CHEBI:29108"/>
    </ligand>
</feature>
<organism evidence="21 22">
    <name type="scientific">Danionella cerebrum</name>
    <dbReference type="NCBI Taxonomy" id="2873325"/>
    <lineage>
        <taxon>Eukaryota</taxon>
        <taxon>Metazoa</taxon>
        <taxon>Chordata</taxon>
        <taxon>Craniata</taxon>
        <taxon>Vertebrata</taxon>
        <taxon>Euteleostomi</taxon>
        <taxon>Actinopterygii</taxon>
        <taxon>Neopterygii</taxon>
        <taxon>Teleostei</taxon>
        <taxon>Ostariophysi</taxon>
        <taxon>Cypriniformes</taxon>
        <taxon>Danionidae</taxon>
        <taxon>Danioninae</taxon>
        <taxon>Danionella</taxon>
    </lineage>
</organism>
<dbReference type="InterPro" id="IPR023608">
    <property type="entry name" value="Transglutaminase_animal"/>
</dbReference>
<evidence type="ECO:0000256" key="19">
    <source>
        <dbReference type="PIRSR" id="PIRSR000459-2"/>
    </source>
</evidence>
<dbReference type="SMART" id="SM00460">
    <property type="entry name" value="TGc"/>
    <property type="match status" value="1"/>
</dbReference>
<dbReference type="OrthoDB" id="437511at2759"/>
<comment type="similarity">
    <text evidence="2">Belongs to the transglutaminase superfamily. Transglutaminase family.</text>
</comment>
<keyword evidence="8" id="KW-0417">Keratinization</keyword>
<evidence type="ECO:0000256" key="18">
    <source>
        <dbReference type="PIRSR" id="PIRSR000459-1"/>
    </source>
</evidence>
<comment type="subcellular location">
    <subcellularLocation>
        <location evidence="1">Membrane</location>
        <topology evidence="1">Lipid-anchor</topology>
    </subcellularLocation>
</comment>
<evidence type="ECO:0000256" key="13">
    <source>
        <dbReference type="ARBA" id="ARBA00040559"/>
    </source>
</evidence>
<reference evidence="21 22" key="1">
    <citation type="journal article" date="2019" name="Sci. Data">
        <title>Hybrid genome assembly and annotation of Danionella translucida.</title>
        <authorList>
            <person name="Kadobianskyi M."/>
            <person name="Schulze L."/>
            <person name="Schuelke M."/>
            <person name="Judkewitz B."/>
        </authorList>
    </citation>
    <scope>NUCLEOTIDE SEQUENCE [LARGE SCALE GENOMIC DNA]</scope>
    <source>
        <strain evidence="21 22">Bolton</strain>
    </source>
</reference>
<dbReference type="InterPro" id="IPR036238">
    <property type="entry name" value="Transglutaminase_C_sf"/>
</dbReference>
<dbReference type="InterPro" id="IPR038765">
    <property type="entry name" value="Papain-like_cys_pep_sf"/>
</dbReference>
<dbReference type="GO" id="GO:0016020">
    <property type="term" value="C:membrane"/>
    <property type="evidence" value="ECO:0007669"/>
    <property type="project" value="UniProtKB-SubCell"/>
</dbReference>
<feature type="binding site" evidence="19">
    <location>
        <position position="437"/>
    </location>
    <ligand>
        <name>Ca(2+)</name>
        <dbReference type="ChEBI" id="CHEBI:29108"/>
    </ligand>
</feature>
<feature type="binding site" evidence="19">
    <location>
        <position position="439"/>
    </location>
    <ligand>
        <name>Ca(2+)</name>
        <dbReference type="ChEBI" id="CHEBI:29108"/>
    </ligand>
</feature>
<dbReference type="InterPro" id="IPR036985">
    <property type="entry name" value="Transglutaminase-like_sf"/>
</dbReference>
<evidence type="ECO:0000256" key="1">
    <source>
        <dbReference type="ARBA" id="ARBA00004635"/>
    </source>
</evidence>
<comment type="subunit">
    <text evidence="12">Interacts with PLAAT4.</text>
</comment>
<keyword evidence="6 19" id="KW-0106">Calcium</keyword>
<keyword evidence="9" id="KW-0449">Lipoprotein</keyword>
<evidence type="ECO:0000256" key="10">
    <source>
        <dbReference type="ARBA" id="ARBA00023315"/>
    </source>
</evidence>
<dbReference type="GO" id="GO:0007399">
    <property type="term" value="P:nervous system development"/>
    <property type="evidence" value="ECO:0007669"/>
    <property type="project" value="UniProtKB-ARBA"/>
</dbReference>
<dbReference type="GO" id="GO:0046872">
    <property type="term" value="F:metal ion binding"/>
    <property type="evidence" value="ECO:0007669"/>
    <property type="project" value="UniProtKB-KW"/>
</dbReference>
<evidence type="ECO:0000256" key="16">
    <source>
        <dbReference type="ARBA" id="ARBA00043229"/>
    </source>
</evidence>
<dbReference type="InterPro" id="IPR013783">
    <property type="entry name" value="Ig-like_fold"/>
</dbReference>
<sequence>MINRTDAVRDGKGRLLPEMEYSRLDQQSGSKRNIFSLSLLERLLMVRSVDMQCCRDSLNRLKHHTDSFYSDNLIMRRGQSFQISIDLSRAFNCTYDNLELQLKLDSVSSSCRMQISIPLVFGLDEIDGAECWKMSLEDQEDTRVHLRVFTPSCAPIGRYTISVVCFSPRGKLFFPCYPDDLFLLYNPWCQDDVVYLEDEDERQEYILNSMGRMYYGTEDQIGARTWNYAQFEQGVLEASLYILEKGQVAVSERTDPVIISRTFSALVNSNDEHGVLIGNWTQNFEGGTPPTAWSGSGDILRQYHRSLGKPVKFAHCWVFSGVATTMMRCLGIPSRCVTNFSSAHDTDHSLTTDIYIDENLELIKDKTDFIWNFHTWSEAWMARPDLPVGFGGWQVVDPTPQECSQDLYRCGPTPVAAVRSGLVQFKYDTPFVFAEVNSDKIYWQRNADGSFRQINVEKNSIGKCISTKAVGSDERVDITDLYKYPEGSEEERIAVEMASRFGSKPTLYPQSDQRDVTLEVGLQRDEPQIPEDMEVFLIVKNQSKEKRSTDLLLELLDMSYTGQTQSKTEYRTHSIPPKYNTFHLYYHSKRLTYTVKYCEYKSHVMHPGAMLLTLTGRVIQTRQIMATQFNFRMRTPNLSITALEEAVVGEEFRVEVSFQNPLTQALNNVTFRFEGLGMQNVKKIHYGSLSVDDVLVEHPEGELPSVWLTRAEEHASSCALAPPRLHISSPLPPSGVESLTWLDIELHAVTVLGRCMGSHQLRSDVEELATITLMMKFVPLFSGYQKLLASLDSYQLTQVHGFADIAVLSK</sequence>
<dbReference type="InterPro" id="IPR050779">
    <property type="entry name" value="Transglutaminase"/>
</dbReference>
<feature type="domain" description="Transglutaminase-like" evidence="20">
    <location>
        <begin position="308"/>
        <end position="400"/>
    </location>
</feature>
<dbReference type="SUPFAM" id="SSF54001">
    <property type="entry name" value="Cysteine proteinases"/>
    <property type="match status" value="1"/>
</dbReference>
<evidence type="ECO:0000256" key="2">
    <source>
        <dbReference type="ARBA" id="ARBA00005968"/>
    </source>
</evidence>
<evidence type="ECO:0000256" key="15">
    <source>
        <dbReference type="ARBA" id="ARBA00041726"/>
    </source>
</evidence>
<proteinExistence type="inferred from homology"/>
<dbReference type="AlphaFoldDB" id="A0A553MZE0"/>
<dbReference type="EMBL" id="SRMA01027186">
    <property type="protein sequence ID" value="TRY58556.1"/>
    <property type="molecule type" value="Genomic_DNA"/>
</dbReference>
<dbReference type="Pfam" id="PF00868">
    <property type="entry name" value="Transglut_N"/>
    <property type="match status" value="1"/>
</dbReference>
<evidence type="ECO:0000256" key="12">
    <source>
        <dbReference type="ARBA" id="ARBA00038573"/>
    </source>
</evidence>
<feature type="active site" evidence="18">
    <location>
        <position position="397"/>
    </location>
</feature>
<evidence type="ECO:0000256" key="4">
    <source>
        <dbReference type="ARBA" id="ARBA00022679"/>
    </source>
</evidence>
<protein>
    <recommendedName>
        <fullName evidence="13">Protein-glutamine gamma-glutamyltransferase K</fullName>
        <ecNumber evidence="11">2.3.2.13</ecNumber>
    </recommendedName>
    <alternativeName>
        <fullName evidence="16">Epidermal TGase</fullName>
    </alternativeName>
    <alternativeName>
        <fullName evidence="15">Transglutaminase K</fullName>
    </alternativeName>
    <alternativeName>
        <fullName evidence="14">Transglutaminase-1</fullName>
    </alternativeName>
</protein>
<dbReference type="Pfam" id="PF01841">
    <property type="entry name" value="Transglut_core"/>
    <property type="match status" value="1"/>
</dbReference>
<evidence type="ECO:0000256" key="5">
    <source>
        <dbReference type="ARBA" id="ARBA00022723"/>
    </source>
</evidence>
<gene>
    <name evidence="21" type="ORF">DNTS_021863</name>
</gene>
<keyword evidence="3" id="KW-0597">Phosphoprotein</keyword>
<dbReference type="InterPro" id="IPR001102">
    <property type="entry name" value="Transglutaminase_N"/>
</dbReference>
<accession>A0A553MZE0</accession>
<dbReference type="Gene3D" id="2.60.40.10">
    <property type="entry name" value="Immunoglobulins"/>
    <property type="match status" value="4"/>
</dbReference>
<keyword evidence="22" id="KW-1185">Reference proteome</keyword>
<dbReference type="Gene3D" id="3.90.260.10">
    <property type="entry name" value="Transglutaminase-like"/>
    <property type="match status" value="1"/>
</dbReference>